<feature type="region of interest" description="Disordered" evidence="7">
    <location>
        <begin position="286"/>
        <end position="563"/>
    </location>
</feature>
<dbReference type="GO" id="GO:0001096">
    <property type="term" value="F:TFIIF-class transcription factor complex binding"/>
    <property type="evidence" value="ECO:0007669"/>
    <property type="project" value="TreeGrafter"/>
</dbReference>
<keyword evidence="3" id="KW-0805">Transcription regulation</keyword>
<dbReference type="GeneID" id="9380097"/>
<dbReference type="STRING" id="240176.D6RMV5"/>
<evidence type="ECO:0000256" key="7">
    <source>
        <dbReference type="SAM" id="MobiDB-lite"/>
    </source>
</evidence>
<feature type="compositionally biased region" description="Acidic residues" evidence="7">
    <location>
        <begin position="414"/>
        <end position="437"/>
    </location>
</feature>
<dbReference type="PANTHER" id="PTHR13011:SF0">
    <property type="entry name" value="GENERAL TRANSCRIPTION FACTOR IIF SUBUNIT 1"/>
    <property type="match status" value="1"/>
</dbReference>
<feature type="compositionally biased region" description="Basic and acidic residues" evidence="7">
    <location>
        <begin position="363"/>
        <end position="381"/>
    </location>
</feature>
<dbReference type="RefSeq" id="XP_002911196.1">
    <property type="nucleotide sequence ID" value="XM_002911150.1"/>
</dbReference>
<feature type="compositionally biased region" description="Polar residues" evidence="7">
    <location>
        <begin position="447"/>
        <end position="482"/>
    </location>
</feature>
<organism evidence="8 9">
    <name type="scientific">Coprinopsis cinerea (strain Okayama-7 / 130 / ATCC MYA-4618 / FGSC 9003)</name>
    <name type="common">Inky cap fungus</name>
    <name type="synonym">Hormographiella aspergillata</name>
    <dbReference type="NCBI Taxonomy" id="240176"/>
    <lineage>
        <taxon>Eukaryota</taxon>
        <taxon>Fungi</taxon>
        <taxon>Dikarya</taxon>
        <taxon>Basidiomycota</taxon>
        <taxon>Agaricomycotina</taxon>
        <taxon>Agaricomycetes</taxon>
        <taxon>Agaricomycetidae</taxon>
        <taxon>Agaricales</taxon>
        <taxon>Agaricineae</taxon>
        <taxon>Psathyrellaceae</taxon>
        <taxon>Coprinopsis</taxon>
    </lineage>
</organism>
<dbReference type="GO" id="GO:0016251">
    <property type="term" value="F:RNA polymerase II general transcription initiation factor activity"/>
    <property type="evidence" value="ECO:0007669"/>
    <property type="project" value="TreeGrafter"/>
</dbReference>
<protein>
    <submittedName>
        <fullName evidence="8">Uncharacterized protein</fullName>
    </submittedName>
</protein>
<reference evidence="8 9" key="1">
    <citation type="journal article" date="2010" name="Proc. Natl. Acad. Sci. U.S.A.">
        <title>Insights into evolution of multicellular fungi from the assembled chromosomes of the mushroom Coprinopsis cinerea (Coprinus cinereus).</title>
        <authorList>
            <person name="Stajich J.E."/>
            <person name="Wilke S.K."/>
            <person name="Ahren D."/>
            <person name="Au C.H."/>
            <person name="Birren B.W."/>
            <person name="Borodovsky M."/>
            <person name="Burns C."/>
            <person name="Canback B."/>
            <person name="Casselton L.A."/>
            <person name="Cheng C.K."/>
            <person name="Deng J."/>
            <person name="Dietrich F.S."/>
            <person name="Fargo D.C."/>
            <person name="Farman M.L."/>
            <person name="Gathman A.C."/>
            <person name="Goldberg J."/>
            <person name="Guigo R."/>
            <person name="Hoegger P.J."/>
            <person name="Hooker J.B."/>
            <person name="Huggins A."/>
            <person name="James T.Y."/>
            <person name="Kamada T."/>
            <person name="Kilaru S."/>
            <person name="Kodira C."/>
            <person name="Kues U."/>
            <person name="Kupfer D."/>
            <person name="Kwan H.S."/>
            <person name="Lomsadze A."/>
            <person name="Li W."/>
            <person name="Lilly W.W."/>
            <person name="Ma L.J."/>
            <person name="Mackey A.J."/>
            <person name="Manning G."/>
            <person name="Martin F."/>
            <person name="Muraguchi H."/>
            <person name="Natvig D.O."/>
            <person name="Palmerini H."/>
            <person name="Ramesh M.A."/>
            <person name="Rehmeyer C.J."/>
            <person name="Roe B.A."/>
            <person name="Shenoy N."/>
            <person name="Stanke M."/>
            <person name="Ter-Hovhannisyan V."/>
            <person name="Tunlid A."/>
            <person name="Velagapudi R."/>
            <person name="Vision T.J."/>
            <person name="Zeng Q."/>
            <person name="Zolan M.E."/>
            <person name="Pukkila P.J."/>
        </authorList>
    </citation>
    <scope>NUCLEOTIDE SEQUENCE [LARGE SCALE GENOMIC DNA]</scope>
    <source>
        <strain evidence="9">Okayama-7 / 130 / ATCC MYA-4618 / FGSC 9003</strain>
    </source>
</reference>
<evidence type="ECO:0000256" key="5">
    <source>
        <dbReference type="ARBA" id="ARBA00023163"/>
    </source>
</evidence>
<comment type="subcellular location">
    <subcellularLocation>
        <location evidence="1">Nucleus</location>
    </subcellularLocation>
</comment>
<comment type="caution">
    <text evidence="8">The sequence shown here is derived from an EMBL/GenBank/DDBJ whole genome shotgun (WGS) entry which is preliminary data.</text>
</comment>
<name>D6RMV5_COPC7</name>
<dbReference type="VEuPathDB" id="FungiDB:CC1G_14627"/>
<evidence type="ECO:0000256" key="1">
    <source>
        <dbReference type="ARBA" id="ARBA00004123"/>
    </source>
</evidence>
<dbReference type="GO" id="GO:0005674">
    <property type="term" value="C:transcription factor TFIIF complex"/>
    <property type="evidence" value="ECO:0007669"/>
    <property type="project" value="TreeGrafter"/>
</dbReference>
<dbReference type="GO" id="GO:0006367">
    <property type="term" value="P:transcription initiation at RNA polymerase II promoter"/>
    <property type="evidence" value="ECO:0007669"/>
    <property type="project" value="InterPro"/>
</dbReference>
<gene>
    <name evidence="8" type="ORF">CC1G_14627</name>
</gene>
<dbReference type="AlphaFoldDB" id="D6RMV5"/>
<evidence type="ECO:0000256" key="4">
    <source>
        <dbReference type="ARBA" id="ARBA00023125"/>
    </source>
</evidence>
<feature type="compositionally biased region" description="Basic and acidic residues" evidence="7">
    <location>
        <begin position="404"/>
        <end position="413"/>
    </location>
</feature>
<dbReference type="eggNOG" id="KOG2393">
    <property type="taxonomic scope" value="Eukaryota"/>
</dbReference>
<keyword evidence="4" id="KW-0238">DNA-binding</keyword>
<dbReference type="EMBL" id="AACS02000005">
    <property type="protein sequence ID" value="EFI27702.1"/>
    <property type="molecule type" value="Genomic_DNA"/>
</dbReference>
<sequence>MPPKNHSLSLLFHPKKNQNQKGPAQSQPKPRPKPPGAVEKKEEEDEDHLKLPDTPYSEYKLLSSSLKGWKYDVMKFDSRKPVDILRWTAPVKLNRKDLRREDRTAAAAKVPEAVRPMLGLDGKPVIGVDGKPVMVDAEGKPIHESGGTSSKDKGKANKRRFQKKTRQVFLVPDEVRQMQREERYPWVMEDSHPTHKEHWIGQLEDLSKAETHAFFMPAANDSFKFVPAHRWYKFQKKLNHDFPTATADVESAYTKAQKKDPQAWLATFHGGKGASASTMAIFKGEAEDQKPSGPVGPGGRKLKAVDRPPTSLLEDDEDPAVRRKRERELGEEGDLDEQLFEEDFADDEEMAAPDIDEEEAKELEERMKREYKLANKQRDAGVDEDEEDDEEEDLAKVKAKRRMEKMIRNREGNDAYESDDDENPYLSSAEEEEEEELPVPTGPAIQPQPQQVDQPNTPRPSTNKPAAPGSNSRTTSPATSPSLGGHSLVAKRATSPKVPKARVPGSQPGSRATSPNPGSRATSPLANGAQKRKAEDPGTPASQNGGPSAGGQPKLKKKKVAATASNAELEGLIIDWLRNTENPTTRGCIQHFNSYLVDAAKKKEFSEMVKRVAALKDGRLTLKPEFRSRNP</sequence>
<dbReference type="Proteomes" id="UP000001861">
    <property type="component" value="Unassembled WGS sequence"/>
</dbReference>
<dbReference type="GO" id="GO:0003677">
    <property type="term" value="F:DNA binding"/>
    <property type="evidence" value="ECO:0007669"/>
    <property type="project" value="UniProtKB-KW"/>
</dbReference>
<dbReference type="SUPFAM" id="SSF50916">
    <property type="entry name" value="Rap30/74 interaction domains"/>
    <property type="match status" value="1"/>
</dbReference>
<feature type="region of interest" description="Disordered" evidence="7">
    <location>
        <begin position="136"/>
        <end position="163"/>
    </location>
</feature>
<keyword evidence="6" id="KW-0539">Nucleus</keyword>
<feature type="region of interest" description="Disordered" evidence="7">
    <location>
        <begin position="1"/>
        <end position="54"/>
    </location>
</feature>
<proteinExistence type="inferred from homology"/>
<dbReference type="OMA" id="IPIMTTK"/>
<evidence type="ECO:0000256" key="6">
    <source>
        <dbReference type="ARBA" id="ARBA00023242"/>
    </source>
</evidence>
<dbReference type="OrthoDB" id="76676at2759"/>
<dbReference type="GO" id="GO:0032968">
    <property type="term" value="P:positive regulation of transcription elongation by RNA polymerase II"/>
    <property type="evidence" value="ECO:0007669"/>
    <property type="project" value="InterPro"/>
</dbReference>
<accession>D6RMV5</accession>
<dbReference type="HOGENOM" id="CLU_016619_0_0_1"/>
<evidence type="ECO:0000256" key="3">
    <source>
        <dbReference type="ARBA" id="ARBA00023015"/>
    </source>
</evidence>
<dbReference type="InParanoid" id="D6RMV5"/>
<evidence type="ECO:0000313" key="8">
    <source>
        <dbReference type="EMBL" id="EFI27702.1"/>
    </source>
</evidence>
<keyword evidence="5" id="KW-0804">Transcription</keyword>
<dbReference type="InterPro" id="IPR011039">
    <property type="entry name" value="TFIIF_interaction"/>
</dbReference>
<feature type="compositionally biased region" description="Acidic residues" evidence="7">
    <location>
        <begin position="382"/>
        <end position="393"/>
    </location>
</feature>
<feature type="compositionally biased region" description="Polar residues" evidence="7">
    <location>
        <begin position="19"/>
        <end position="28"/>
    </location>
</feature>
<feature type="compositionally biased region" description="Polar residues" evidence="7">
    <location>
        <begin position="507"/>
        <end position="525"/>
    </location>
</feature>
<dbReference type="InterPro" id="IPR008851">
    <property type="entry name" value="TFIIF-alpha"/>
</dbReference>
<keyword evidence="9" id="KW-1185">Reference proteome</keyword>
<comment type="similarity">
    <text evidence="2">Belongs to the TFIIF alpha subunit family.</text>
</comment>
<evidence type="ECO:0000313" key="9">
    <source>
        <dbReference type="Proteomes" id="UP000001861"/>
    </source>
</evidence>
<dbReference type="FunCoup" id="D6RMV5">
    <property type="interactions" value="53"/>
</dbReference>
<dbReference type="KEGG" id="cci:CC1G_14627"/>
<evidence type="ECO:0000256" key="2">
    <source>
        <dbReference type="ARBA" id="ARBA00005249"/>
    </source>
</evidence>
<feature type="compositionally biased region" description="Acidic residues" evidence="7">
    <location>
        <begin position="329"/>
        <end position="362"/>
    </location>
</feature>
<dbReference type="PANTHER" id="PTHR13011">
    <property type="entry name" value="TFIIF-ALPHA"/>
    <property type="match status" value="1"/>
</dbReference>